<name>A0ABT7AT13_9CYAN</name>
<dbReference type="InterPro" id="IPR054664">
    <property type="entry name" value="Alr0857-like"/>
</dbReference>
<dbReference type="NCBIfam" id="NF045647">
    <property type="entry name" value="alr0857_fam"/>
    <property type="match status" value="1"/>
</dbReference>
<proteinExistence type="predicted"/>
<gene>
    <name evidence="1" type="ORF">PMG71_11310</name>
</gene>
<dbReference type="RefSeq" id="WP_283753772.1">
    <property type="nucleotide sequence ID" value="NZ_JAQOSP010000077.1"/>
</dbReference>
<reference evidence="1 2" key="1">
    <citation type="submission" date="2023-01" db="EMBL/GenBank/DDBJ databases">
        <title>Novel diversity within Roseofilum (Cyanobacteria; Desertifilaceae) from marine benthic mats with descriptions of four novel species.</title>
        <authorList>
            <person name="Wang Y."/>
            <person name="Berthold D.E."/>
            <person name="Hu J."/>
            <person name="Lefler F.W."/>
            <person name="Laughinghouse H.D. IV."/>
        </authorList>
    </citation>
    <scope>NUCLEOTIDE SEQUENCE [LARGE SCALE GENOMIC DNA]</scope>
    <source>
        <strain evidence="1 2">BLCC-M154</strain>
    </source>
</reference>
<protein>
    <submittedName>
        <fullName evidence="1">Uncharacterized protein</fullName>
    </submittedName>
</protein>
<sequence>MLKLTYLDNDFYLERFATSLEDWVTARLTFLLRVGEPISLEKTTASFLLPADLPEMRLLESQVRQKVDDRITLDRVDGDDMEVSLQGTWLTSNPQAEEGIFLVELGDRTEFFLFHLWMASQTQAAMKN</sequence>
<organism evidence="1 2">
    <name type="scientific">Roseofilum acuticapitatum BLCC-M154</name>
    <dbReference type="NCBI Taxonomy" id="3022444"/>
    <lineage>
        <taxon>Bacteria</taxon>
        <taxon>Bacillati</taxon>
        <taxon>Cyanobacteriota</taxon>
        <taxon>Cyanophyceae</taxon>
        <taxon>Desertifilales</taxon>
        <taxon>Desertifilaceae</taxon>
        <taxon>Roseofilum</taxon>
        <taxon>Roseofilum acuticapitatum</taxon>
    </lineage>
</organism>
<comment type="caution">
    <text evidence="1">The sequence shown here is derived from an EMBL/GenBank/DDBJ whole genome shotgun (WGS) entry which is preliminary data.</text>
</comment>
<keyword evidence="2" id="KW-1185">Reference proteome</keyword>
<accession>A0ABT7AT13</accession>
<evidence type="ECO:0000313" key="2">
    <source>
        <dbReference type="Proteomes" id="UP001235303"/>
    </source>
</evidence>
<dbReference type="EMBL" id="JAQOSP010000077">
    <property type="protein sequence ID" value="MDJ1170015.1"/>
    <property type="molecule type" value="Genomic_DNA"/>
</dbReference>
<dbReference type="Proteomes" id="UP001235303">
    <property type="component" value="Unassembled WGS sequence"/>
</dbReference>
<evidence type="ECO:0000313" key="1">
    <source>
        <dbReference type="EMBL" id="MDJ1170015.1"/>
    </source>
</evidence>